<dbReference type="EMBL" id="CAKOFQ010007567">
    <property type="protein sequence ID" value="CAH2004002.1"/>
    <property type="molecule type" value="Genomic_DNA"/>
</dbReference>
<reference evidence="2" key="1">
    <citation type="submission" date="2022-03" db="EMBL/GenBank/DDBJ databases">
        <authorList>
            <person name="Sayadi A."/>
        </authorList>
    </citation>
    <scope>NUCLEOTIDE SEQUENCE</scope>
</reference>
<keyword evidence="3" id="KW-1185">Reference proteome</keyword>
<name>A0A9P0M384_ACAOB</name>
<protein>
    <submittedName>
        <fullName evidence="2">Uncharacterized protein</fullName>
    </submittedName>
</protein>
<organism evidence="2 3">
    <name type="scientific">Acanthoscelides obtectus</name>
    <name type="common">Bean weevil</name>
    <name type="synonym">Bruchus obtectus</name>
    <dbReference type="NCBI Taxonomy" id="200917"/>
    <lineage>
        <taxon>Eukaryota</taxon>
        <taxon>Metazoa</taxon>
        <taxon>Ecdysozoa</taxon>
        <taxon>Arthropoda</taxon>
        <taxon>Hexapoda</taxon>
        <taxon>Insecta</taxon>
        <taxon>Pterygota</taxon>
        <taxon>Neoptera</taxon>
        <taxon>Endopterygota</taxon>
        <taxon>Coleoptera</taxon>
        <taxon>Polyphaga</taxon>
        <taxon>Cucujiformia</taxon>
        <taxon>Chrysomeloidea</taxon>
        <taxon>Chrysomelidae</taxon>
        <taxon>Bruchinae</taxon>
        <taxon>Bruchini</taxon>
        <taxon>Acanthoscelides</taxon>
    </lineage>
</organism>
<evidence type="ECO:0000256" key="1">
    <source>
        <dbReference type="SAM" id="MobiDB-lite"/>
    </source>
</evidence>
<comment type="caution">
    <text evidence="2">The sequence shown here is derived from an EMBL/GenBank/DDBJ whole genome shotgun (WGS) entry which is preliminary data.</text>
</comment>
<sequence length="95" mass="10336">MDAANNVESAFSDDSTNTTDTVHPCSSGGILRVFCSQSHPVMTDPLNVTARSHMGVLYGMQHPGVHLKIFITPIALVYRLLATLLKKFQDAYGTI</sequence>
<gene>
    <name evidence="2" type="ORF">ACAOBT_LOCUS27745</name>
</gene>
<feature type="compositionally biased region" description="Polar residues" evidence="1">
    <location>
        <begin position="1"/>
        <end position="21"/>
    </location>
</feature>
<accession>A0A9P0M384</accession>
<dbReference type="AlphaFoldDB" id="A0A9P0M384"/>
<evidence type="ECO:0000313" key="2">
    <source>
        <dbReference type="EMBL" id="CAH2004002.1"/>
    </source>
</evidence>
<dbReference type="Proteomes" id="UP001152888">
    <property type="component" value="Unassembled WGS sequence"/>
</dbReference>
<proteinExistence type="predicted"/>
<feature type="region of interest" description="Disordered" evidence="1">
    <location>
        <begin position="1"/>
        <end position="24"/>
    </location>
</feature>
<evidence type="ECO:0000313" key="3">
    <source>
        <dbReference type="Proteomes" id="UP001152888"/>
    </source>
</evidence>